<dbReference type="EMBL" id="KI546089">
    <property type="protein sequence ID" value="EST45680.1"/>
    <property type="molecule type" value="Genomic_DNA"/>
</dbReference>
<gene>
    <name evidence="1" type="ORF">SS50377_14253</name>
    <name evidence="2" type="ORF">SS50377_22160</name>
</gene>
<evidence type="ECO:0000313" key="1">
    <source>
        <dbReference type="EMBL" id="EST45680.1"/>
    </source>
</evidence>
<keyword evidence="3" id="KW-1185">Reference proteome</keyword>
<dbReference type="Proteomes" id="UP000018208">
    <property type="component" value="Unassembled WGS sequence"/>
</dbReference>
<proteinExistence type="predicted"/>
<accession>V6LM08</accession>
<evidence type="ECO:0008006" key="4">
    <source>
        <dbReference type="Google" id="ProtNLM"/>
    </source>
</evidence>
<dbReference type="VEuPathDB" id="GiardiaDB:SS50377_22160"/>
<evidence type="ECO:0000313" key="2">
    <source>
        <dbReference type="EMBL" id="KAH0576596.1"/>
    </source>
</evidence>
<name>V6LM08_9EUKA</name>
<protein>
    <recommendedName>
        <fullName evidence="4">LSM domain-containing protein</fullName>
    </recommendedName>
</protein>
<dbReference type="EMBL" id="AUWU02000002">
    <property type="protein sequence ID" value="KAH0576596.1"/>
    <property type="molecule type" value="Genomic_DNA"/>
</dbReference>
<reference evidence="2" key="2">
    <citation type="submission" date="2020-12" db="EMBL/GenBank/DDBJ databases">
        <title>New Spironucleus salmonicida genome in near-complete chromosomes.</title>
        <authorList>
            <person name="Xu F."/>
            <person name="Kurt Z."/>
            <person name="Jimenez-Gonzalez A."/>
            <person name="Astvaldsson A."/>
            <person name="Andersson J.O."/>
            <person name="Svard S.G."/>
        </authorList>
    </citation>
    <scope>NUCLEOTIDE SEQUENCE</scope>
    <source>
        <strain evidence="2">ATCC 50377</strain>
    </source>
</reference>
<reference evidence="1 2" key="1">
    <citation type="journal article" date="2014" name="PLoS Genet.">
        <title>The Genome of Spironucleus salmonicida Highlights a Fish Pathogen Adapted to Fluctuating Environments.</title>
        <authorList>
            <person name="Xu F."/>
            <person name="Jerlstrom-Hultqvist J."/>
            <person name="Einarsson E."/>
            <person name="Astvaldsson A."/>
            <person name="Svard S.G."/>
            <person name="Andersson J.O."/>
        </authorList>
    </citation>
    <scope>NUCLEOTIDE SEQUENCE</scope>
    <source>
        <strain evidence="2">ATCC 50377</strain>
    </source>
</reference>
<organism evidence="1">
    <name type="scientific">Spironucleus salmonicida</name>
    <dbReference type="NCBI Taxonomy" id="348837"/>
    <lineage>
        <taxon>Eukaryota</taxon>
        <taxon>Metamonada</taxon>
        <taxon>Diplomonadida</taxon>
        <taxon>Hexamitidae</taxon>
        <taxon>Hexamitinae</taxon>
        <taxon>Spironucleus</taxon>
    </lineage>
</organism>
<sequence length="91" mass="10235">MQPDQYLQQSTGEAVFVTTNTTSISGILQAYTPVSIVMVNCITSDNQVFSTIQIKKDTIVSIQFSDVCIENFTQKVEMVVKPKQQSKWKVQ</sequence>
<dbReference type="AlphaFoldDB" id="V6LM08"/>
<evidence type="ECO:0000313" key="3">
    <source>
        <dbReference type="Proteomes" id="UP000018208"/>
    </source>
</evidence>